<dbReference type="GO" id="GO:0043138">
    <property type="term" value="F:3'-5' DNA helicase activity"/>
    <property type="evidence" value="ECO:0007669"/>
    <property type="project" value="UniProtKB-EC"/>
</dbReference>
<evidence type="ECO:0000313" key="11">
    <source>
        <dbReference type="EMBL" id="CAI9918304.1"/>
    </source>
</evidence>
<evidence type="ECO:0000256" key="4">
    <source>
        <dbReference type="ARBA" id="ARBA00023125"/>
    </source>
</evidence>
<dbReference type="SMART" id="SM00490">
    <property type="entry name" value="HELICc"/>
    <property type="match status" value="1"/>
</dbReference>
<evidence type="ECO:0000256" key="6">
    <source>
        <dbReference type="ARBA" id="ARBA00023242"/>
    </source>
</evidence>
<dbReference type="Pfam" id="PF00270">
    <property type="entry name" value="DEAD"/>
    <property type="match status" value="1"/>
</dbReference>
<evidence type="ECO:0000256" key="8">
    <source>
        <dbReference type="ARBA" id="ARBA00034808"/>
    </source>
</evidence>
<dbReference type="PROSITE" id="PS51192">
    <property type="entry name" value="HELICASE_ATP_BIND_1"/>
    <property type="match status" value="1"/>
</dbReference>
<dbReference type="GO" id="GO:0003677">
    <property type="term" value="F:DNA binding"/>
    <property type="evidence" value="ECO:0007669"/>
    <property type="project" value="UniProtKB-KW"/>
</dbReference>
<dbReference type="EMBL" id="CATOUU010000154">
    <property type="protein sequence ID" value="CAI9918304.1"/>
    <property type="molecule type" value="Genomic_DNA"/>
</dbReference>
<evidence type="ECO:0000259" key="10">
    <source>
        <dbReference type="PROSITE" id="PS51194"/>
    </source>
</evidence>
<keyword evidence="3" id="KW-0067">ATP-binding</keyword>
<dbReference type="InterPro" id="IPR014001">
    <property type="entry name" value="Helicase_ATP-bd"/>
</dbReference>
<dbReference type="GO" id="GO:0005634">
    <property type="term" value="C:nucleus"/>
    <property type="evidence" value="ECO:0007669"/>
    <property type="project" value="TreeGrafter"/>
</dbReference>
<evidence type="ECO:0000313" key="12">
    <source>
        <dbReference type="EMBL" id="CAL6041263.1"/>
    </source>
</evidence>
<dbReference type="InterPro" id="IPR011545">
    <property type="entry name" value="DEAD/DEAH_box_helicase_dom"/>
</dbReference>
<accession>A0AA86NEV5</accession>
<organism evidence="11">
    <name type="scientific">Hexamita inflata</name>
    <dbReference type="NCBI Taxonomy" id="28002"/>
    <lineage>
        <taxon>Eukaryota</taxon>
        <taxon>Metamonada</taxon>
        <taxon>Diplomonadida</taxon>
        <taxon>Hexamitidae</taxon>
        <taxon>Hexamitinae</taxon>
        <taxon>Hexamita</taxon>
    </lineage>
</organism>
<dbReference type="GO" id="GO:0005524">
    <property type="term" value="F:ATP binding"/>
    <property type="evidence" value="ECO:0007669"/>
    <property type="project" value="UniProtKB-KW"/>
</dbReference>
<comment type="catalytic activity">
    <reaction evidence="7">
        <text>Couples ATP hydrolysis with the unwinding of duplex DNA by translocating in the 3'-5' direction.</text>
        <dbReference type="EC" id="5.6.2.4"/>
    </reaction>
</comment>
<keyword evidence="4" id="KW-0238">DNA-binding</keyword>
<evidence type="ECO:0000256" key="1">
    <source>
        <dbReference type="ARBA" id="ARBA00005446"/>
    </source>
</evidence>
<comment type="similarity">
    <text evidence="1">Belongs to the helicase family. RecQ subfamily.</text>
</comment>
<dbReference type="Proteomes" id="UP001642409">
    <property type="component" value="Unassembled WGS sequence"/>
</dbReference>
<dbReference type="GO" id="GO:0005737">
    <property type="term" value="C:cytoplasm"/>
    <property type="evidence" value="ECO:0007669"/>
    <property type="project" value="TreeGrafter"/>
</dbReference>
<evidence type="ECO:0000256" key="7">
    <source>
        <dbReference type="ARBA" id="ARBA00034617"/>
    </source>
</evidence>
<dbReference type="InterPro" id="IPR001650">
    <property type="entry name" value="Helicase_C-like"/>
</dbReference>
<dbReference type="GO" id="GO:0000724">
    <property type="term" value="P:double-strand break repair via homologous recombination"/>
    <property type="evidence" value="ECO:0007669"/>
    <property type="project" value="TreeGrafter"/>
</dbReference>
<reference evidence="11" key="1">
    <citation type="submission" date="2023-06" db="EMBL/GenBank/DDBJ databases">
        <authorList>
            <person name="Kurt Z."/>
        </authorList>
    </citation>
    <scope>NUCLEOTIDE SEQUENCE</scope>
</reference>
<dbReference type="SUPFAM" id="SSF52540">
    <property type="entry name" value="P-loop containing nucleoside triphosphate hydrolases"/>
    <property type="match status" value="1"/>
</dbReference>
<dbReference type="EMBL" id="CAXDID020000149">
    <property type="protein sequence ID" value="CAL6041263.1"/>
    <property type="molecule type" value="Genomic_DNA"/>
</dbReference>
<dbReference type="PANTHER" id="PTHR13710">
    <property type="entry name" value="DNA HELICASE RECQ FAMILY MEMBER"/>
    <property type="match status" value="1"/>
</dbReference>
<keyword evidence="11" id="KW-0378">Hydrolase</keyword>
<keyword evidence="11" id="KW-0347">Helicase</keyword>
<comment type="caution">
    <text evidence="11">The sequence shown here is derived from an EMBL/GenBank/DDBJ whole genome shotgun (WGS) entry which is preliminary data.</text>
</comment>
<sequence length="754" mass="86071">MQKLREYLDSLFDPVPINIFDQNLSVQVPSKINQSTLTVQANESETELSVIQEFSGDENSTISISSNSNSFSVQSFSSKLANAELEVVDVKPQILPPASNLPRPKLIIRPIQSSVQDSFSVQKQAQLQQNTSMSVNQTPVTVNHSPIIIHQTYQLKPYFLSTIDLKKFSLIPECTPSQPSKYYFCDKHEYLTTDKISLQQLIDMQKQIYMHVRAVDQITEPNISKFRKALIDQACADLKIKSLRKHQLIALNNIMQNKHQLLSIATSGGKSLIYTLPTVIMSKITFIITPTIALRNDQVSQLNSLGVFSYQLCSEGTNSIQPYELEIIEKKSLVFVTPEKLQQKSTIEAIKRLIFKREICLFAIDECHLMMDWQDFREDFNKIPQVLKQLSDTEFDTNLKPPVVALTATISHDGIQQLQNLFNQSGFQLETCIFDVYRENLVINVVNTKLSNEQKQQEIKSILMKDANKYQSNNLLKIRSFRPPKTIVYCRSKQKNEDMKDYLIGQHIQCTIYHSQVKQQQQNIDDFTLGRCPVITATIGFGMGVNIPDVRQVISADLPGSVNEFLQKIGRAGRDQQEANAYQLFSQSEIKFVLNLIIGDKQIDQKRKTQQIFQLITVSQLLMRNCCYWAQMQQLFCGFNVHSCGKCSACKQNSELALISIQELLQAIISSLRQKQIKYTDIGKSLKDDLEINYNNLDPSEIVSLVKKFGQEYREQFTYYLVHELILSGNVIVNHLGSIDVAFEIDEKLAWLVI</sequence>
<evidence type="ECO:0000313" key="13">
    <source>
        <dbReference type="Proteomes" id="UP001642409"/>
    </source>
</evidence>
<dbReference type="PANTHER" id="PTHR13710:SF153">
    <property type="entry name" value="RECQ-LIKE DNA HELICASE BLM"/>
    <property type="match status" value="1"/>
</dbReference>
<protein>
    <recommendedName>
        <fullName evidence="8">DNA 3'-5' helicase</fullName>
        <ecNumber evidence="8">5.6.2.4</ecNumber>
    </recommendedName>
</protein>
<keyword evidence="2" id="KW-0547">Nucleotide-binding</keyword>
<dbReference type="EC" id="5.6.2.4" evidence="8"/>
<dbReference type="Gene3D" id="3.40.50.300">
    <property type="entry name" value="P-loop containing nucleotide triphosphate hydrolases"/>
    <property type="match status" value="2"/>
</dbReference>
<keyword evidence="6" id="KW-0539">Nucleus</keyword>
<dbReference type="PROSITE" id="PS51194">
    <property type="entry name" value="HELICASE_CTER"/>
    <property type="match status" value="1"/>
</dbReference>
<dbReference type="InterPro" id="IPR027417">
    <property type="entry name" value="P-loop_NTPase"/>
</dbReference>
<evidence type="ECO:0000256" key="5">
    <source>
        <dbReference type="ARBA" id="ARBA00023235"/>
    </source>
</evidence>
<dbReference type="GO" id="GO:0009378">
    <property type="term" value="F:four-way junction helicase activity"/>
    <property type="evidence" value="ECO:0007669"/>
    <property type="project" value="TreeGrafter"/>
</dbReference>
<feature type="domain" description="Helicase ATP-binding" evidence="9">
    <location>
        <begin position="251"/>
        <end position="428"/>
    </location>
</feature>
<evidence type="ECO:0000256" key="3">
    <source>
        <dbReference type="ARBA" id="ARBA00022840"/>
    </source>
</evidence>
<name>A0AA86NEV5_9EUKA</name>
<keyword evidence="13" id="KW-1185">Reference proteome</keyword>
<dbReference type="AlphaFoldDB" id="A0AA86NEV5"/>
<reference evidence="12 13" key="2">
    <citation type="submission" date="2024-07" db="EMBL/GenBank/DDBJ databases">
        <authorList>
            <person name="Akdeniz Z."/>
        </authorList>
    </citation>
    <scope>NUCLEOTIDE SEQUENCE [LARGE SCALE GENOMIC DNA]</scope>
</reference>
<feature type="domain" description="Helicase C-terminal" evidence="10">
    <location>
        <begin position="458"/>
        <end position="620"/>
    </location>
</feature>
<dbReference type="SMART" id="SM00487">
    <property type="entry name" value="DEXDc"/>
    <property type="match status" value="1"/>
</dbReference>
<keyword evidence="5" id="KW-0413">Isomerase</keyword>
<dbReference type="Pfam" id="PF00271">
    <property type="entry name" value="Helicase_C"/>
    <property type="match status" value="1"/>
</dbReference>
<gene>
    <name evidence="12" type="ORF">HINF_LOCUS38916</name>
    <name evidence="11" type="ORF">HINF_LOCUS5949</name>
</gene>
<evidence type="ECO:0000256" key="2">
    <source>
        <dbReference type="ARBA" id="ARBA00022741"/>
    </source>
</evidence>
<dbReference type="GO" id="GO:0005694">
    <property type="term" value="C:chromosome"/>
    <property type="evidence" value="ECO:0007669"/>
    <property type="project" value="TreeGrafter"/>
</dbReference>
<proteinExistence type="inferred from homology"/>
<evidence type="ECO:0000259" key="9">
    <source>
        <dbReference type="PROSITE" id="PS51192"/>
    </source>
</evidence>